<evidence type="ECO:0000256" key="1">
    <source>
        <dbReference type="SAM" id="SignalP"/>
    </source>
</evidence>
<feature type="domain" description="Ice-binding protein C-terminal" evidence="2">
    <location>
        <begin position="208"/>
        <end position="231"/>
    </location>
</feature>
<evidence type="ECO:0000313" key="4">
    <source>
        <dbReference type="Proteomes" id="UP000315868"/>
    </source>
</evidence>
<sequence length="236" mass="25081">MTKNQQLLAKMGGGSLALLLSLSLGQQASATTLVSNLPPITVSVMGYPVKFDEWLRSSFTTGSGSYGYTINSVTLRLAEMTANPNLFVRLYNDSSGGLGSQITSFTNPSFTPNITNDYIFTLTNPQTLASNTDYWLVAGISDGIGEYLWAFTQSPDQTGLPDWSIGDNPFNSTDQGGTWNNSFATPFSAFQFSVNGTENTSPPPPTNIPEPGSVVALLGLGGLGLASRLKKLSTRA</sequence>
<dbReference type="NCBIfam" id="TIGR02595">
    <property type="entry name" value="PEP_CTERM"/>
    <property type="match status" value="1"/>
</dbReference>
<proteinExistence type="predicted"/>
<gene>
    <name evidence="3" type="ORF">EWV45_18490</name>
</gene>
<dbReference type="Proteomes" id="UP000315868">
    <property type="component" value="Unassembled WGS sequence"/>
</dbReference>
<name>A0A552KJB5_9CHRO</name>
<protein>
    <submittedName>
        <fullName evidence="3">PEP-CTERM sorting domain-containing protein</fullName>
    </submittedName>
</protein>
<evidence type="ECO:0000313" key="3">
    <source>
        <dbReference type="EMBL" id="TRV08094.1"/>
    </source>
</evidence>
<reference evidence="3 4" key="1">
    <citation type="submission" date="2019-01" db="EMBL/GenBank/DDBJ databases">
        <title>Coherence of Microcystis species and biogeography revealed through population genomics.</title>
        <authorList>
            <person name="Perez-Carrascal O.M."/>
            <person name="Terrat Y."/>
            <person name="Giani A."/>
            <person name="Fortin N."/>
            <person name="Tromas N."/>
            <person name="Shapiro B.J."/>
        </authorList>
    </citation>
    <scope>NUCLEOTIDE SEQUENCE [LARGE SCALE GENOMIC DNA]</scope>
    <source>
        <strain evidence="3">Mf_QC_C_20070823_S10D</strain>
    </source>
</reference>
<evidence type="ECO:0000259" key="2">
    <source>
        <dbReference type="Pfam" id="PF07589"/>
    </source>
</evidence>
<dbReference type="NCBIfam" id="NF041539">
    <property type="entry name" value="choice_anch_R"/>
    <property type="match status" value="1"/>
</dbReference>
<feature type="chain" id="PRO_5021721747" evidence="1">
    <location>
        <begin position="31"/>
        <end position="236"/>
    </location>
</feature>
<accession>A0A552KJB5</accession>
<keyword evidence="1" id="KW-0732">Signal</keyword>
<dbReference type="InterPro" id="IPR013424">
    <property type="entry name" value="Ice-binding_C"/>
</dbReference>
<organism evidence="3 4">
    <name type="scientific">Microcystis flos-aquae Mf_QC_C_20070823_S10D</name>
    <dbReference type="NCBI Taxonomy" id="2486236"/>
    <lineage>
        <taxon>Bacteria</taxon>
        <taxon>Bacillati</taxon>
        <taxon>Cyanobacteriota</taxon>
        <taxon>Cyanophyceae</taxon>
        <taxon>Oscillatoriophycideae</taxon>
        <taxon>Chroococcales</taxon>
        <taxon>Microcystaceae</taxon>
        <taxon>Microcystis</taxon>
    </lineage>
</organism>
<dbReference type="Pfam" id="PF07589">
    <property type="entry name" value="PEP-CTERM"/>
    <property type="match status" value="1"/>
</dbReference>
<comment type="caution">
    <text evidence="3">The sequence shown here is derived from an EMBL/GenBank/DDBJ whole genome shotgun (WGS) entry which is preliminary data.</text>
</comment>
<feature type="signal peptide" evidence="1">
    <location>
        <begin position="1"/>
        <end position="30"/>
    </location>
</feature>
<dbReference type="EMBL" id="SFAM01000171">
    <property type="protein sequence ID" value="TRV08094.1"/>
    <property type="molecule type" value="Genomic_DNA"/>
</dbReference>
<dbReference type="AlphaFoldDB" id="A0A552KJB5"/>